<dbReference type="EMBL" id="JAACXV010000383">
    <property type="protein sequence ID" value="KAF7278885.1"/>
    <property type="molecule type" value="Genomic_DNA"/>
</dbReference>
<name>A0A834IDK7_RHYFE</name>
<dbReference type="AlphaFoldDB" id="A0A834IDK7"/>
<evidence type="ECO:0000313" key="2">
    <source>
        <dbReference type="Proteomes" id="UP000625711"/>
    </source>
</evidence>
<proteinExistence type="predicted"/>
<comment type="caution">
    <text evidence="1">The sequence shown here is derived from an EMBL/GenBank/DDBJ whole genome shotgun (WGS) entry which is preliminary data.</text>
</comment>
<dbReference type="Proteomes" id="UP000625711">
    <property type="component" value="Unassembled WGS sequence"/>
</dbReference>
<gene>
    <name evidence="1" type="ORF">GWI33_007892</name>
</gene>
<protein>
    <submittedName>
        <fullName evidence="1">Uncharacterized protein</fullName>
    </submittedName>
</protein>
<sequence>MRLSTETFGRVVVLNGRTDCVCIGVYMKLQTEKDEDERKDVKRALIFLAVEEFVVGPMPVSNCPSDYVVFERYADVDRLRWTRFFDFDVQESTIKWAHVKQSFNVFSAT</sequence>
<evidence type="ECO:0000313" key="1">
    <source>
        <dbReference type="EMBL" id="KAF7278885.1"/>
    </source>
</evidence>
<accession>A0A834IDK7</accession>
<keyword evidence="2" id="KW-1185">Reference proteome</keyword>
<reference evidence="1" key="1">
    <citation type="submission" date="2020-08" db="EMBL/GenBank/DDBJ databases">
        <title>Genome sequencing and assembly of the red palm weevil Rhynchophorus ferrugineus.</title>
        <authorList>
            <person name="Dias G.B."/>
            <person name="Bergman C.M."/>
            <person name="Manee M."/>
        </authorList>
    </citation>
    <scope>NUCLEOTIDE SEQUENCE</scope>
    <source>
        <strain evidence="1">AA-2017</strain>
        <tissue evidence="1">Whole larva</tissue>
    </source>
</reference>
<organism evidence="1 2">
    <name type="scientific">Rhynchophorus ferrugineus</name>
    <name type="common">Red palm weevil</name>
    <name type="synonym">Curculio ferrugineus</name>
    <dbReference type="NCBI Taxonomy" id="354439"/>
    <lineage>
        <taxon>Eukaryota</taxon>
        <taxon>Metazoa</taxon>
        <taxon>Ecdysozoa</taxon>
        <taxon>Arthropoda</taxon>
        <taxon>Hexapoda</taxon>
        <taxon>Insecta</taxon>
        <taxon>Pterygota</taxon>
        <taxon>Neoptera</taxon>
        <taxon>Endopterygota</taxon>
        <taxon>Coleoptera</taxon>
        <taxon>Polyphaga</taxon>
        <taxon>Cucujiformia</taxon>
        <taxon>Curculionidae</taxon>
        <taxon>Dryophthorinae</taxon>
        <taxon>Rhynchophorus</taxon>
    </lineage>
</organism>